<feature type="region of interest" description="Disordered" evidence="2">
    <location>
        <begin position="117"/>
        <end position="181"/>
    </location>
</feature>
<dbReference type="PANTHER" id="PTHR22932">
    <property type="entry name" value="TELOMERASE-BINDING PROTEIN P23 HSP90 CO-CHAPERONE"/>
    <property type="match status" value="1"/>
</dbReference>
<evidence type="ECO:0000256" key="1">
    <source>
        <dbReference type="ARBA" id="ARBA00025733"/>
    </source>
</evidence>
<dbReference type="GO" id="GO:0051131">
    <property type="term" value="P:chaperone-mediated protein complex assembly"/>
    <property type="evidence" value="ECO:0007669"/>
    <property type="project" value="TreeGrafter"/>
</dbReference>
<dbReference type="Proteomes" id="UP000663834">
    <property type="component" value="Unassembled WGS sequence"/>
</dbReference>
<dbReference type="Proteomes" id="UP000663855">
    <property type="component" value="Unassembled WGS sequence"/>
</dbReference>
<comment type="caution">
    <text evidence="4">The sequence shown here is derived from an EMBL/GenBank/DDBJ whole genome shotgun (WGS) entry which is preliminary data.</text>
</comment>
<dbReference type="InterPro" id="IPR045250">
    <property type="entry name" value="p23-like"/>
</dbReference>
<dbReference type="PROSITE" id="PS51203">
    <property type="entry name" value="CS"/>
    <property type="match status" value="1"/>
</dbReference>
<name>A0A814Z1X3_9BILA</name>
<sequence length="181" mass="20807">MYAKFLANTHPSIKWSQNKDHILLTIAVQDIEKPEISIEPTKLHFKGEQTKGLKYDTILEFFDDIDPKTSKHRKTSQNHWEFMLKKKNPNEPFWKRLIKSTEKCLWITVDWNHFTAEGDDDDADDTGSTGGKDWGNIDAMLKQMGGNVSGAASTDLKDVDHKEIDSDDEPMLDLEDVQKKE</sequence>
<protein>
    <recommendedName>
        <fullName evidence="3">CS domain-containing protein</fullName>
    </recommendedName>
</protein>
<dbReference type="GO" id="GO:0006457">
    <property type="term" value="P:protein folding"/>
    <property type="evidence" value="ECO:0007669"/>
    <property type="project" value="TreeGrafter"/>
</dbReference>
<evidence type="ECO:0000259" key="3">
    <source>
        <dbReference type="PROSITE" id="PS51203"/>
    </source>
</evidence>
<feature type="compositionally biased region" description="Basic and acidic residues" evidence="2">
    <location>
        <begin position="155"/>
        <end position="164"/>
    </location>
</feature>
<evidence type="ECO:0000313" key="5">
    <source>
        <dbReference type="EMBL" id="CAF1671105.1"/>
    </source>
</evidence>
<dbReference type="Proteomes" id="UP000681720">
    <property type="component" value="Unassembled WGS sequence"/>
</dbReference>
<dbReference type="InterPro" id="IPR007052">
    <property type="entry name" value="CS_dom"/>
</dbReference>
<accession>A0A814Z1X3</accession>
<dbReference type="SUPFAM" id="SSF49764">
    <property type="entry name" value="HSP20-like chaperones"/>
    <property type="match status" value="1"/>
</dbReference>
<evidence type="ECO:0000256" key="2">
    <source>
        <dbReference type="SAM" id="MobiDB-lite"/>
    </source>
</evidence>
<dbReference type="GO" id="GO:0051087">
    <property type="term" value="F:protein-folding chaperone binding"/>
    <property type="evidence" value="ECO:0007669"/>
    <property type="project" value="TreeGrafter"/>
</dbReference>
<dbReference type="Pfam" id="PF04969">
    <property type="entry name" value="CS"/>
    <property type="match status" value="1"/>
</dbReference>
<dbReference type="EMBL" id="CAJOBH010006833">
    <property type="protein sequence ID" value="CAF4067580.1"/>
    <property type="molecule type" value="Genomic_DNA"/>
</dbReference>
<evidence type="ECO:0000313" key="6">
    <source>
        <dbReference type="EMBL" id="CAF4034984.1"/>
    </source>
</evidence>
<reference evidence="4" key="1">
    <citation type="submission" date="2021-02" db="EMBL/GenBank/DDBJ databases">
        <authorList>
            <person name="Nowell W R."/>
        </authorList>
    </citation>
    <scope>NUCLEOTIDE SEQUENCE</scope>
</reference>
<dbReference type="GO" id="GO:0005634">
    <property type="term" value="C:nucleus"/>
    <property type="evidence" value="ECO:0007669"/>
    <property type="project" value="TreeGrafter"/>
</dbReference>
<comment type="similarity">
    <text evidence="1">Belongs to the p23/wos2 family.</text>
</comment>
<evidence type="ECO:0000313" key="7">
    <source>
        <dbReference type="EMBL" id="CAF4067580.1"/>
    </source>
</evidence>
<dbReference type="CDD" id="cd06465">
    <property type="entry name" value="p23_hB-ind1_like"/>
    <property type="match status" value="1"/>
</dbReference>
<dbReference type="Gene3D" id="2.60.40.790">
    <property type="match status" value="1"/>
</dbReference>
<dbReference type="EMBL" id="CAJOBJ010005549">
    <property type="protein sequence ID" value="CAF4034984.1"/>
    <property type="molecule type" value="Genomic_DNA"/>
</dbReference>
<gene>
    <name evidence="7" type="ORF">BYL167_LOCUS17325</name>
    <name evidence="4" type="ORF">CJN711_LOCUS13838</name>
    <name evidence="6" type="ORF">GIL414_LOCUS13601</name>
    <name evidence="5" type="ORF">KQP761_LOCUS34269</name>
</gene>
<organism evidence="4 8">
    <name type="scientific">Rotaria magnacalcarata</name>
    <dbReference type="NCBI Taxonomy" id="392030"/>
    <lineage>
        <taxon>Eukaryota</taxon>
        <taxon>Metazoa</taxon>
        <taxon>Spiralia</taxon>
        <taxon>Gnathifera</taxon>
        <taxon>Rotifera</taxon>
        <taxon>Eurotatoria</taxon>
        <taxon>Bdelloidea</taxon>
        <taxon>Philodinida</taxon>
        <taxon>Philodinidae</taxon>
        <taxon>Rotaria</taxon>
    </lineage>
</organism>
<evidence type="ECO:0000313" key="4">
    <source>
        <dbReference type="EMBL" id="CAF1237888.1"/>
    </source>
</evidence>
<feature type="compositionally biased region" description="Acidic residues" evidence="2">
    <location>
        <begin position="165"/>
        <end position="175"/>
    </location>
</feature>
<proteinExistence type="inferred from homology"/>
<dbReference type="GO" id="GO:0005829">
    <property type="term" value="C:cytosol"/>
    <property type="evidence" value="ECO:0007669"/>
    <property type="project" value="TreeGrafter"/>
</dbReference>
<dbReference type="EMBL" id="CAJNOW010019212">
    <property type="protein sequence ID" value="CAF1671105.1"/>
    <property type="molecule type" value="Genomic_DNA"/>
</dbReference>
<dbReference type="InterPro" id="IPR008978">
    <property type="entry name" value="HSP20-like_chaperone"/>
</dbReference>
<dbReference type="EMBL" id="CAJNOV010006172">
    <property type="protein sequence ID" value="CAF1237888.1"/>
    <property type="molecule type" value="Genomic_DNA"/>
</dbReference>
<feature type="domain" description="CS" evidence="3">
    <location>
        <begin position="8"/>
        <end position="98"/>
    </location>
</feature>
<dbReference type="GO" id="GO:0051879">
    <property type="term" value="F:Hsp90 protein binding"/>
    <property type="evidence" value="ECO:0007669"/>
    <property type="project" value="InterPro"/>
</dbReference>
<dbReference type="Proteomes" id="UP000681967">
    <property type="component" value="Unassembled WGS sequence"/>
</dbReference>
<dbReference type="OrthoDB" id="1564555at2759"/>
<dbReference type="PANTHER" id="PTHR22932:SF1">
    <property type="entry name" value="CO-CHAPERONE PROTEIN DAF-41"/>
    <property type="match status" value="1"/>
</dbReference>
<dbReference type="AlphaFoldDB" id="A0A814Z1X3"/>
<evidence type="ECO:0000313" key="8">
    <source>
        <dbReference type="Proteomes" id="UP000663855"/>
    </source>
</evidence>